<accession>A0A183BIQ7</accession>
<dbReference type="AlphaFoldDB" id="A0A183BIQ7"/>
<evidence type="ECO:0000256" key="1">
    <source>
        <dbReference type="SAM" id="MobiDB-lite"/>
    </source>
</evidence>
<feature type="compositionally biased region" description="Basic and acidic residues" evidence="1">
    <location>
        <begin position="60"/>
        <end position="71"/>
    </location>
</feature>
<feature type="region of interest" description="Disordered" evidence="1">
    <location>
        <begin position="1"/>
        <end position="93"/>
    </location>
</feature>
<reference evidence="3" key="2">
    <citation type="submission" date="2016-06" db="UniProtKB">
        <authorList>
            <consortium name="WormBaseParasite"/>
        </authorList>
    </citation>
    <scope>IDENTIFICATION</scope>
</reference>
<dbReference type="WBParaSite" id="GPLIN_000048600">
    <property type="protein sequence ID" value="GPLIN_000048600"/>
    <property type="gene ID" value="GPLIN_000048600"/>
</dbReference>
<protein>
    <submittedName>
        <fullName evidence="3">Uncharacterized protein</fullName>
    </submittedName>
</protein>
<feature type="compositionally biased region" description="Polar residues" evidence="1">
    <location>
        <begin position="33"/>
        <end position="48"/>
    </location>
</feature>
<dbReference type="Proteomes" id="UP000050741">
    <property type="component" value="Unassembled WGS sequence"/>
</dbReference>
<organism evidence="2 3">
    <name type="scientific">Globodera pallida</name>
    <name type="common">Potato cyst nematode worm</name>
    <name type="synonym">Heterodera pallida</name>
    <dbReference type="NCBI Taxonomy" id="36090"/>
    <lineage>
        <taxon>Eukaryota</taxon>
        <taxon>Metazoa</taxon>
        <taxon>Ecdysozoa</taxon>
        <taxon>Nematoda</taxon>
        <taxon>Chromadorea</taxon>
        <taxon>Rhabditida</taxon>
        <taxon>Tylenchina</taxon>
        <taxon>Tylenchomorpha</taxon>
        <taxon>Tylenchoidea</taxon>
        <taxon>Heteroderidae</taxon>
        <taxon>Heteroderinae</taxon>
        <taxon>Globodera</taxon>
    </lineage>
</organism>
<reference evidence="2" key="1">
    <citation type="submission" date="2014-05" db="EMBL/GenBank/DDBJ databases">
        <title>The genome and life-stage specific transcriptomes of Globodera pallida elucidate key aspects of plant parasitism by a cyst nematode.</title>
        <authorList>
            <person name="Cotton J.A."/>
            <person name="Lilley C.J."/>
            <person name="Jones L.M."/>
            <person name="Kikuchi T."/>
            <person name="Reid A.J."/>
            <person name="Thorpe P."/>
            <person name="Tsai I.J."/>
            <person name="Beasley H."/>
            <person name="Blok V."/>
            <person name="Cock P.J.A."/>
            <person name="Van den Akker S.E."/>
            <person name="Holroyd N."/>
            <person name="Hunt M."/>
            <person name="Mantelin S."/>
            <person name="Naghra H."/>
            <person name="Pain A."/>
            <person name="Palomares-Rius J.E."/>
            <person name="Zarowiecki M."/>
            <person name="Berriman M."/>
            <person name="Jones J.T."/>
            <person name="Urwin P.E."/>
        </authorList>
    </citation>
    <scope>NUCLEOTIDE SEQUENCE [LARGE SCALE GENOMIC DNA]</scope>
    <source>
        <strain evidence="2">Lindley</strain>
    </source>
</reference>
<feature type="compositionally biased region" description="Basic and acidic residues" evidence="1">
    <location>
        <begin position="10"/>
        <end position="24"/>
    </location>
</feature>
<name>A0A183BIQ7_GLOPA</name>
<keyword evidence="2" id="KW-1185">Reference proteome</keyword>
<evidence type="ECO:0000313" key="3">
    <source>
        <dbReference type="WBParaSite" id="GPLIN_000048600"/>
    </source>
</evidence>
<sequence length="142" mass="15758">MMDGISNGGKSDHAGTENISEKTPKFSFPLPLQPNQLTRRGTPEQSSRGEPLLAMPDTNAKAEPKGEKKQDEDVEDRECDKEGKGKGVGKGSWKMTKDGLVKLEVFPIWGLVGLEKTDPMGWKHWTTRQTVKRQIGKCPPQK</sequence>
<evidence type="ECO:0000313" key="2">
    <source>
        <dbReference type="Proteomes" id="UP000050741"/>
    </source>
</evidence>
<proteinExistence type="predicted"/>